<evidence type="ECO:0000256" key="1">
    <source>
        <dbReference type="SAM" id="MobiDB-lite"/>
    </source>
</evidence>
<accession>A0AAW1A472</accession>
<protein>
    <recommendedName>
        <fullName evidence="4">Endonuclease/exonuclease/phosphatase domain-containing protein</fullName>
    </recommendedName>
</protein>
<dbReference type="SUPFAM" id="SSF56219">
    <property type="entry name" value="DNase I-like"/>
    <property type="match status" value="1"/>
</dbReference>
<feature type="region of interest" description="Disordered" evidence="1">
    <location>
        <begin position="1"/>
        <end position="29"/>
    </location>
</feature>
<dbReference type="AlphaFoldDB" id="A0AAW1A472"/>
<proteinExistence type="predicted"/>
<dbReference type="EMBL" id="JAWNGG020000060">
    <property type="protein sequence ID" value="KAK9304805.1"/>
    <property type="molecule type" value="Genomic_DNA"/>
</dbReference>
<organism evidence="2 3">
    <name type="scientific">Tetragonisca angustula</name>
    <dbReference type="NCBI Taxonomy" id="166442"/>
    <lineage>
        <taxon>Eukaryota</taxon>
        <taxon>Metazoa</taxon>
        <taxon>Ecdysozoa</taxon>
        <taxon>Arthropoda</taxon>
        <taxon>Hexapoda</taxon>
        <taxon>Insecta</taxon>
        <taxon>Pterygota</taxon>
        <taxon>Neoptera</taxon>
        <taxon>Endopterygota</taxon>
        <taxon>Hymenoptera</taxon>
        <taxon>Apocrita</taxon>
        <taxon>Aculeata</taxon>
        <taxon>Apoidea</taxon>
        <taxon>Anthophila</taxon>
        <taxon>Apidae</taxon>
        <taxon>Tetragonisca</taxon>
    </lineage>
</organism>
<keyword evidence="3" id="KW-1185">Reference proteome</keyword>
<comment type="caution">
    <text evidence="2">The sequence shown here is derived from an EMBL/GenBank/DDBJ whole genome shotgun (WGS) entry which is preliminary data.</text>
</comment>
<sequence>MDAEKRMGKDQELPKGYDWHRQDASRKDRKGRAIGRMLVGVKKNLAVEEKILVEKGVIKLKVRMKHDVWRLAGIYALGDVEGKIEQIKDWMEIGEKEEKIIIGGDLNVRMGELGERI</sequence>
<feature type="compositionally biased region" description="Basic and acidic residues" evidence="1">
    <location>
        <begin position="1"/>
        <end position="26"/>
    </location>
</feature>
<evidence type="ECO:0000313" key="2">
    <source>
        <dbReference type="EMBL" id="KAK9304805.1"/>
    </source>
</evidence>
<evidence type="ECO:0008006" key="4">
    <source>
        <dbReference type="Google" id="ProtNLM"/>
    </source>
</evidence>
<reference evidence="2 3" key="1">
    <citation type="submission" date="2024-05" db="EMBL/GenBank/DDBJ databases">
        <title>The nuclear and mitochondrial genome assemblies of Tetragonisca angustula (Apidae: Meliponini), a tiny yet remarkable pollinator in the Neotropics.</title>
        <authorList>
            <person name="Ferrari R."/>
            <person name="Ricardo P.C."/>
            <person name="Dias F.C."/>
            <person name="Araujo N.S."/>
            <person name="Soares D.O."/>
            <person name="Zhou Q.-S."/>
            <person name="Zhu C.-D."/>
            <person name="Coutinho L."/>
            <person name="Airas M.C."/>
            <person name="Batista T.M."/>
        </authorList>
    </citation>
    <scope>NUCLEOTIDE SEQUENCE [LARGE SCALE GENOMIC DNA]</scope>
    <source>
        <strain evidence="2">ASF017062</strain>
        <tissue evidence="2">Abdomen</tissue>
    </source>
</reference>
<evidence type="ECO:0000313" key="3">
    <source>
        <dbReference type="Proteomes" id="UP001432146"/>
    </source>
</evidence>
<name>A0AAW1A472_9HYME</name>
<dbReference type="Gene3D" id="3.60.10.10">
    <property type="entry name" value="Endonuclease/exonuclease/phosphatase"/>
    <property type="match status" value="1"/>
</dbReference>
<dbReference type="InterPro" id="IPR036691">
    <property type="entry name" value="Endo/exonu/phosph_ase_sf"/>
</dbReference>
<dbReference type="Proteomes" id="UP001432146">
    <property type="component" value="Unassembled WGS sequence"/>
</dbReference>
<gene>
    <name evidence="2" type="ORF">QLX08_004004</name>
</gene>